<comment type="caution">
    <text evidence="1">The sequence shown here is derived from an EMBL/GenBank/DDBJ whole genome shotgun (WGS) entry which is preliminary data.</text>
</comment>
<gene>
    <name evidence="1" type="ORF">QNI22_31565</name>
</gene>
<organism evidence="1 2">
    <name type="scientific">Xanthocytophaga agilis</name>
    <dbReference type="NCBI Taxonomy" id="3048010"/>
    <lineage>
        <taxon>Bacteria</taxon>
        <taxon>Pseudomonadati</taxon>
        <taxon>Bacteroidota</taxon>
        <taxon>Cytophagia</taxon>
        <taxon>Cytophagales</taxon>
        <taxon>Rhodocytophagaceae</taxon>
        <taxon>Xanthocytophaga</taxon>
    </lineage>
</organism>
<keyword evidence="2" id="KW-1185">Reference proteome</keyword>
<name>A0AAE3R7S2_9BACT</name>
<evidence type="ECO:0000313" key="1">
    <source>
        <dbReference type="EMBL" id="MDJ1505236.1"/>
    </source>
</evidence>
<sequence length="61" mass="6823">MTTCLSIRKNDPRSWVWIADTVTSLDVVTTLDSELKFCWHQSDFAESVKEPSDLPGVHGDG</sequence>
<accession>A0AAE3R7S2</accession>
<proteinExistence type="predicted"/>
<evidence type="ECO:0000313" key="2">
    <source>
        <dbReference type="Proteomes" id="UP001232063"/>
    </source>
</evidence>
<dbReference type="Proteomes" id="UP001232063">
    <property type="component" value="Unassembled WGS sequence"/>
</dbReference>
<protein>
    <submittedName>
        <fullName evidence="1">Uncharacterized protein</fullName>
    </submittedName>
</protein>
<dbReference type="AlphaFoldDB" id="A0AAE3R7S2"/>
<reference evidence="1" key="1">
    <citation type="submission" date="2023-05" db="EMBL/GenBank/DDBJ databases">
        <authorList>
            <person name="Zhang X."/>
        </authorList>
    </citation>
    <scope>NUCLEOTIDE SEQUENCE</scope>
    <source>
        <strain evidence="1">BD1B2-1</strain>
    </source>
</reference>
<dbReference type="EMBL" id="JASJOU010000015">
    <property type="protein sequence ID" value="MDJ1505236.1"/>
    <property type="molecule type" value="Genomic_DNA"/>
</dbReference>